<evidence type="ECO:0008006" key="4">
    <source>
        <dbReference type="Google" id="ProtNLM"/>
    </source>
</evidence>
<evidence type="ECO:0000313" key="3">
    <source>
        <dbReference type="Proteomes" id="UP000019113"/>
    </source>
</evidence>
<dbReference type="PANTHER" id="PTHR35175:SF2">
    <property type="entry name" value="DUF1289 DOMAIN-CONTAINING PROTEIN"/>
    <property type="match status" value="1"/>
</dbReference>
<dbReference type="PANTHER" id="PTHR35175">
    <property type="entry name" value="DUF1289 DOMAIN-CONTAINING PROTEIN"/>
    <property type="match status" value="1"/>
</dbReference>
<protein>
    <recommendedName>
        <fullName evidence="4">Fe-S oxidoreductase</fullName>
    </recommendedName>
</protein>
<organism evidence="2 3">
    <name type="scientific">Halomonas huangheensis</name>
    <dbReference type="NCBI Taxonomy" id="1178482"/>
    <lineage>
        <taxon>Bacteria</taxon>
        <taxon>Pseudomonadati</taxon>
        <taxon>Pseudomonadota</taxon>
        <taxon>Gammaproteobacteria</taxon>
        <taxon>Oceanospirillales</taxon>
        <taxon>Halomonadaceae</taxon>
        <taxon>Halomonas</taxon>
    </lineage>
</organism>
<dbReference type="Proteomes" id="UP000019113">
    <property type="component" value="Unassembled WGS sequence"/>
</dbReference>
<comment type="caution">
    <text evidence="2">The sequence shown here is derived from an EMBL/GenBank/DDBJ whole genome shotgun (WGS) entry which is preliminary data.</text>
</comment>
<feature type="region of interest" description="Disordered" evidence="1">
    <location>
        <begin position="58"/>
        <end position="77"/>
    </location>
</feature>
<dbReference type="InterPro" id="IPR010710">
    <property type="entry name" value="DUF1289"/>
</dbReference>
<dbReference type="AlphaFoldDB" id="W1NC93"/>
<evidence type="ECO:0000313" key="2">
    <source>
        <dbReference type="EMBL" id="ERL52545.1"/>
    </source>
</evidence>
<evidence type="ECO:0000256" key="1">
    <source>
        <dbReference type="SAM" id="MobiDB-lite"/>
    </source>
</evidence>
<keyword evidence="3" id="KW-1185">Reference proteome</keyword>
<proteinExistence type="predicted"/>
<dbReference type="PATRIC" id="fig|1178482.3.peg.837"/>
<gene>
    <name evidence="2" type="ORF">BJB45_08305</name>
</gene>
<dbReference type="Pfam" id="PF06945">
    <property type="entry name" value="DUF1289"/>
    <property type="match status" value="1"/>
</dbReference>
<accession>W1NC93</accession>
<sequence length="77" mass="8739">MGAAGHFVYVQGQDIINMAKKIESPCIASCRLQGGLCVDCGRSVEEIRRWKAMKHPEKMATVKRAEQRRKKVNSDEY</sequence>
<name>W1NC93_9GAMM</name>
<dbReference type="EMBL" id="AVBC01000018">
    <property type="protein sequence ID" value="ERL52545.1"/>
    <property type="molecule type" value="Genomic_DNA"/>
</dbReference>
<reference evidence="2 3" key="1">
    <citation type="submission" date="2013-08" db="EMBL/GenBank/DDBJ databases">
        <title>draft genome of Halomonas huanghegensis, strain BJGMM-B45T.</title>
        <authorList>
            <person name="Miao C."/>
            <person name="Wan Y."/>
            <person name="Jin W."/>
        </authorList>
    </citation>
    <scope>NUCLEOTIDE SEQUENCE [LARGE SCALE GENOMIC DNA]</scope>
    <source>
        <strain evidence="2 3">BJGMM-B45</strain>
    </source>
</reference>